<dbReference type="Gene3D" id="1.10.10.60">
    <property type="entry name" value="Homeodomain-like"/>
    <property type="match status" value="1"/>
</dbReference>
<reference evidence="4" key="1">
    <citation type="submission" date="2020-08" db="EMBL/GenBank/DDBJ databases">
        <title>Multicomponent nature underlies the extraordinary mechanical properties of spider dragline silk.</title>
        <authorList>
            <person name="Kono N."/>
            <person name="Nakamura H."/>
            <person name="Mori M."/>
            <person name="Yoshida Y."/>
            <person name="Ohtoshi R."/>
            <person name="Malay A.D."/>
            <person name="Moran D.A.P."/>
            <person name="Tomita M."/>
            <person name="Numata K."/>
            <person name="Arakawa K."/>
        </authorList>
    </citation>
    <scope>NUCLEOTIDE SEQUENCE</scope>
</reference>
<keyword evidence="5" id="KW-1185">Reference proteome</keyword>
<dbReference type="AlphaFoldDB" id="A0A8X6VFM5"/>
<dbReference type="GO" id="GO:0005634">
    <property type="term" value="C:nucleus"/>
    <property type="evidence" value="ECO:0007669"/>
    <property type="project" value="UniProtKB-SubCell"/>
</dbReference>
<proteinExistence type="predicted"/>
<evidence type="ECO:0000313" key="5">
    <source>
        <dbReference type="Proteomes" id="UP000887159"/>
    </source>
</evidence>
<evidence type="ECO:0000256" key="1">
    <source>
        <dbReference type="ARBA" id="ARBA00004123"/>
    </source>
</evidence>
<dbReference type="SUPFAM" id="SSF46689">
    <property type="entry name" value="Homeodomain-like"/>
    <property type="match status" value="1"/>
</dbReference>
<organism evidence="4 5">
    <name type="scientific">Trichonephila clavipes</name>
    <name type="common">Golden silk orbweaver</name>
    <name type="synonym">Nephila clavipes</name>
    <dbReference type="NCBI Taxonomy" id="2585209"/>
    <lineage>
        <taxon>Eukaryota</taxon>
        <taxon>Metazoa</taxon>
        <taxon>Ecdysozoa</taxon>
        <taxon>Arthropoda</taxon>
        <taxon>Chelicerata</taxon>
        <taxon>Arachnida</taxon>
        <taxon>Araneae</taxon>
        <taxon>Araneomorphae</taxon>
        <taxon>Entelegynae</taxon>
        <taxon>Araneoidea</taxon>
        <taxon>Nephilidae</taxon>
        <taxon>Trichonephila</taxon>
    </lineage>
</organism>
<evidence type="ECO:0000313" key="4">
    <source>
        <dbReference type="EMBL" id="GFY16792.1"/>
    </source>
</evidence>
<comment type="subcellular location">
    <subcellularLocation>
        <location evidence="1">Nucleus</location>
    </subcellularLocation>
</comment>
<evidence type="ECO:0000256" key="2">
    <source>
        <dbReference type="ARBA" id="ARBA00023125"/>
    </source>
</evidence>
<dbReference type="InterPro" id="IPR009057">
    <property type="entry name" value="Homeodomain-like_sf"/>
</dbReference>
<keyword evidence="2" id="KW-0238">DNA-binding</keyword>
<dbReference type="InterPro" id="IPR006600">
    <property type="entry name" value="HTH_CenpB_DNA-bd_dom"/>
</dbReference>
<evidence type="ECO:0000259" key="3">
    <source>
        <dbReference type="PROSITE" id="PS51253"/>
    </source>
</evidence>
<accession>A0A8X6VFM5</accession>
<dbReference type="Proteomes" id="UP000887159">
    <property type="component" value="Unassembled WGS sequence"/>
</dbReference>
<dbReference type="EMBL" id="BMAU01021341">
    <property type="protein sequence ID" value="GFY16792.1"/>
    <property type="molecule type" value="Genomic_DNA"/>
</dbReference>
<feature type="domain" description="HTH CENPB-type" evidence="3">
    <location>
        <begin position="1"/>
        <end position="51"/>
    </location>
</feature>
<comment type="caution">
    <text evidence="4">The sequence shown here is derived from an EMBL/GenBank/DDBJ whole genome shotgun (WGS) entry which is preliminary data.</text>
</comment>
<dbReference type="GO" id="GO:0003677">
    <property type="term" value="F:DNA binding"/>
    <property type="evidence" value="ECO:0007669"/>
    <property type="project" value="UniProtKB-KW"/>
</dbReference>
<protein>
    <recommendedName>
        <fullName evidence="3">HTH CENPB-type domain-containing protein</fullName>
    </recommendedName>
</protein>
<name>A0A8X6VFM5_TRICX</name>
<sequence>MRQCRGQNIPMGGSLLKEKVKAFSKEIGIEFSASEGWLTNFKKRNGIGLQKMCVESSSVDINVCSKWQNSLLDLIKVRTT</sequence>
<dbReference type="PROSITE" id="PS51253">
    <property type="entry name" value="HTH_CENPB"/>
    <property type="match status" value="1"/>
</dbReference>
<dbReference type="Pfam" id="PF03221">
    <property type="entry name" value="HTH_Tnp_Tc5"/>
    <property type="match status" value="1"/>
</dbReference>
<gene>
    <name evidence="4" type="ORF">TNCV_4337931</name>
</gene>